<evidence type="ECO:0000259" key="17">
    <source>
        <dbReference type="PROSITE" id="PS51217"/>
    </source>
</evidence>
<reference evidence="18 19" key="1">
    <citation type="submission" date="2019-06" db="EMBL/GenBank/DDBJ databases">
        <title>Sequencing the genomes of 1000 actinobacteria strains.</title>
        <authorList>
            <person name="Klenk H.-P."/>
        </authorList>
    </citation>
    <scope>NUCLEOTIDE SEQUENCE [LARGE SCALE GENOMIC DNA]</scope>
    <source>
        <strain evidence="18 19">DSM 24617</strain>
    </source>
</reference>
<dbReference type="PANTHER" id="PTHR11070">
    <property type="entry name" value="UVRD / RECB / PCRA DNA HELICASE FAMILY MEMBER"/>
    <property type="match status" value="1"/>
</dbReference>
<accession>A0A542X9G8</accession>
<comment type="catalytic activity">
    <reaction evidence="12">
        <text>Couples ATP hydrolysis with the unwinding of duplex DNA by translocating in the 3'-5' direction.</text>
        <dbReference type="EC" id="5.6.2.4"/>
    </reaction>
</comment>
<evidence type="ECO:0000256" key="12">
    <source>
        <dbReference type="ARBA" id="ARBA00034617"/>
    </source>
</evidence>
<keyword evidence="19" id="KW-1185">Reference proteome</keyword>
<dbReference type="Pfam" id="PF00580">
    <property type="entry name" value="UvrD-helicase"/>
    <property type="match status" value="1"/>
</dbReference>
<evidence type="ECO:0000256" key="4">
    <source>
        <dbReference type="ARBA" id="ARBA00022763"/>
    </source>
</evidence>
<dbReference type="Gene3D" id="1.10.486.10">
    <property type="entry name" value="PCRA, domain 4"/>
    <property type="match status" value="1"/>
</dbReference>
<evidence type="ECO:0000256" key="3">
    <source>
        <dbReference type="ARBA" id="ARBA00022741"/>
    </source>
</evidence>
<dbReference type="GO" id="GO:0003677">
    <property type="term" value="F:DNA binding"/>
    <property type="evidence" value="ECO:0007669"/>
    <property type="project" value="UniProtKB-KW"/>
</dbReference>
<dbReference type="InterPro" id="IPR014017">
    <property type="entry name" value="DNA_helicase_UvrD-like_C"/>
</dbReference>
<keyword evidence="8 15" id="KW-0067">ATP-binding</keyword>
<dbReference type="Pfam" id="PF13361">
    <property type="entry name" value="UvrD_C"/>
    <property type="match status" value="1"/>
</dbReference>
<dbReference type="EC" id="5.6.2.4" evidence="13"/>
<evidence type="ECO:0000256" key="6">
    <source>
        <dbReference type="ARBA" id="ARBA00022806"/>
    </source>
</evidence>
<dbReference type="PANTHER" id="PTHR11070:SF59">
    <property type="entry name" value="DNA 3'-5' HELICASE"/>
    <property type="match status" value="1"/>
</dbReference>
<feature type="domain" description="UvrD-like helicase ATP-binding" evidence="16">
    <location>
        <begin position="12"/>
        <end position="309"/>
    </location>
</feature>
<comment type="catalytic activity">
    <reaction evidence="14">
        <text>ATP + H2O = ADP + phosphate + H(+)</text>
        <dbReference type="Rhea" id="RHEA:13065"/>
        <dbReference type="ChEBI" id="CHEBI:15377"/>
        <dbReference type="ChEBI" id="CHEBI:15378"/>
        <dbReference type="ChEBI" id="CHEBI:30616"/>
        <dbReference type="ChEBI" id="CHEBI:43474"/>
        <dbReference type="ChEBI" id="CHEBI:456216"/>
        <dbReference type="EC" id="5.6.2.4"/>
    </reaction>
</comment>
<evidence type="ECO:0000313" key="19">
    <source>
        <dbReference type="Proteomes" id="UP000318336"/>
    </source>
</evidence>
<evidence type="ECO:0000256" key="15">
    <source>
        <dbReference type="PROSITE-ProRule" id="PRU00560"/>
    </source>
</evidence>
<keyword evidence="2" id="KW-0540">Nuclease</keyword>
<keyword evidence="11" id="KW-0413">Isomerase</keyword>
<evidence type="ECO:0000259" key="16">
    <source>
        <dbReference type="PROSITE" id="PS51198"/>
    </source>
</evidence>
<dbReference type="InterPro" id="IPR038726">
    <property type="entry name" value="PDDEXK_AddAB-type"/>
</dbReference>
<gene>
    <name evidence="18" type="ORF">FB554_0510</name>
</gene>
<dbReference type="PROSITE" id="PS51198">
    <property type="entry name" value="UVRD_HELICASE_ATP_BIND"/>
    <property type="match status" value="1"/>
</dbReference>
<feature type="domain" description="UvrD-like helicase C-terminal" evidence="17">
    <location>
        <begin position="309"/>
        <end position="637"/>
    </location>
</feature>
<sequence>MRRAAELGAAPPLLDEVQQRAVDATDPVLLVRGAPGTGKSLVAVEMVAAAVARGVAPEHCLVLSPTRQAAAALRDRVTARLAGTTSEPLSRSHQALGFGLLRQAAALRGDPTPRLLSGPEQDVVLRELLAGYAAGDAPSPPWPVDLREALGARGFRAELRDLLMRAVEWGLDAPRLRELGEQLDRPAWVAAAQVLADYDGVTALSRPGAYDPAWILGAAAELLQDDPEALARARDTIRFVVVDEAHELTFAAARLLRTLVGPQTQVRLLADPDSTVQGFRGADPRLAGQLATEWGAGEPFVLTHSHRQPAELRAAAERVSTRVGAVGGAAHRELSTRPGGRVEVALLRAVAQEAQFVAGVLRRAHLLDGVAWSDLAVVVRGRGRTAPLRRALAAAGVPVATPPASVPLRDEPAVRPLLMCLDVAIDLALGSGERAAGDDADRASLRAGAAEEPRAISAELAVDLLTSPLGGADAVTLRRLRRELRRAEIEAGGERNSDELLSAAVVDDPDRLRLLGPEASAVRRVATVVRAGREAYAQPGATAETVLWAMWQASGLAEPWEQRALAGGVSGERADRDLDAVVALFGAAAAYVDRLPAHGVRDFLEHLRSQDVPGDSLVARAPDDEQVALVTPAAAAGREWHTVVVAGVQDGVWPDLRLRGSLLGSEQLVDVLTGRGSTYREAQAAVRHDETRQFLVALTRARERVVVTAVRSEDEQPSVYLDIVDPLEQQADSDDHLELLRPFTDVPRPMTLPAAVADLRRSLASPETTPEQRERAARDLARMSREGIAGADPDSWWALTELTDDRPLRRPDQRVRISPSKLDAFSTCGLNWLLTTRGGEGPDVGAAGEGTLIHEIAAELGDTDPDAMHDALDERWVRLGLGDTWMSERKRAQAHQMIDKLRAYLDEAKAAGWEPVGVERAFRLDRGRARLGGEVDRLEQHGEQGLRVIDYKTSSTPVPKNDLPEHPQLGAYQVAVLGGAFAEGDTSAGAALVQLRANKKFAVQPQPPLEGEETWAHELVDEAAEGMAGATVLAKIGERCRMCPVKRCCPLQPEGGVVSE</sequence>
<keyword evidence="10" id="KW-0234">DNA repair</keyword>
<feature type="binding site" evidence="15">
    <location>
        <begin position="33"/>
        <end position="40"/>
    </location>
    <ligand>
        <name>ATP</name>
        <dbReference type="ChEBI" id="CHEBI:30616"/>
    </ligand>
</feature>
<evidence type="ECO:0000256" key="8">
    <source>
        <dbReference type="ARBA" id="ARBA00022840"/>
    </source>
</evidence>
<dbReference type="InterPro" id="IPR027417">
    <property type="entry name" value="P-loop_NTPase"/>
</dbReference>
<dbReference type="PROSITE" id="PS51217">
    <property type="entry name" value="UVRD_HELICASE_CTER"/>
    <property type="match status" value="1"/>
</dbReference>
<dbReference type="Proteomes" id="UP000318336">
    <property type="component" value="Unassembled WGS sequence"/>
</dbReference>
<evidence type="ECO:0000256" key="9">
    <source>
        <dbReference type="ARBA" id="ARBA00023125"/>
    </source>
</evidence>
<evidence type="ECO:0000256" key="1">
    <source>
        <dbReference type="ARBA" id="ARBA00009922"/>
    </source>
</evidence>
<dbReference type="InterPro" id="IPR014016">
    <property type="entry name" value="UvrD-like_ATP-bd"/>
</dbReference>
<evidence type="ECO:0000256" key="7">
    <source>
        <dbReference type="ARBA" id="ARBA00022839"/>
    </source>
</evidence>
<dbReference type="GO" id="GO:0005829">
    <property type="term" value="C:cytosol"/>
    <property type="evidence" value="ECO:0007669"/>
    <property type="project" value="TreeGrafter"/>
</dbReference>
<dbReference type="Gene3D" id="3.40.50.300">
    <property type="entry name" value="P-loop containing nucleotide triphosphate hydrolases"/>
    <property type="match status" value="2"/>
</dbReference>
<evidence type="ECO:0000256" key="14">
    <source>
        <dbReference type="ARBA" id="ARBA00048988"/>
    </source>
</evidence>
<keyword evidence="5 15" id="KW-0378">Hydrolase</keyword>
<keyword evidence="4" id="KW-0227">DNA damage</keyword>
<dbReference type="Pfam" id="PF12705">
    <property type="entry name" value="PDDEXK_1"/>
    <property type="match status" value="1"/>
</dbReference>
<protein>
    <recommendedName>
        <fullName evidence="13">DNA 3'-5' helicase</fullName>
        <ecNumber evidence="13">5.6.2.4</ecNumber>
    </recommendedName>
</protein>
<keyword evidence="6 15" id="KW-0347">Helicase</keyword>
<evidence type="ECO:0000256" key="13">
    <source>
        <dbReference type="ARBA" id="ARBA00034808"/>
    </source>
</evidence>
<comment type="caution">
    <text evidence="18">The sequence shown here is derived from an EMBL/GenBank/DDBJ whole genome shotgun (WGS) entry which is preliminary data.</text>
</comment>
<evidence type="ECO:0000256" key="11">
    <source>
        <dbReference type="ARBA" id="ARBA00023235"/>
    </source>
</evidence>
<dbReference type="InterPro" id="IPR011604">
    <property type="entry name" value="PDDEXK-like_dom_sf"/>
</dbReference>
<dbReference type="SUPFAM" id="SSF52540">
    <property type="entry name" value="P-loop containing nucleoside triphosphate hydrolases"/>
    <property type="match status" value="1"/>
</dbReference>
<dbReference type="GO" id="GO:0000725">
    <property type="term" value="P:recombinational repair"/>
    <property type="evidence" value="ECO:0007669"/>
    <property type="project" value="TreeGrafter"/>
</dbReference>
<keyword evidence="7" id="KW-0269">Exonuclease</keyword>
<organism evidence="18 19">
    <name type="scientific">Barrientosiimonas humi</name>
    <dbReference type="NCBI Taxonomy" id="999931"/>
    <lineage>
        <taxon>Bacteria</taxon>
        <taxon>Bacillati</taxon>
        <taxon>Actinomycetota</taxon>
        <taxon>Actinomycetes</taxon>
        <taxon>Micrococcales</taxon>
        <taxon>Dermacoccaceae</taxon>
        <taxon>Barrientosiimonas</taxon>
    </lineage>
</organism>
<dbReference type="EMBL" id="VFOK01000001">
    <property type="protein sequence ID" value="TQL32386.1"/>
    <property type="molecule type" value="Genomic_DNA"/>
</dbReference>
<proteinExistence type="inferred from homology"/>
<dbReference type="GO" id="GO:0043138">
    <property type="term" value="F:3'-5' DNA helicase activity"/>
    <property type="evidence" value="ECO:0007669"/>
    <property type="project" value="UniProtKB-EC"/>
</dbReference>
<keyword evidence="9" id="KW-0238">DNA-binding</keyword>
<dbReference type="GO" id="GO:0033202">
    <property type="term" value="C:DNA helicase complex"/>
    <property type="evidence" value="ECO:0007669"/>
    <property type="project" value="TreeGrafter"/>
</dbReference>
<dbReference type="RefSeq" id="WP_142007375.1">
    <property type="nucleotide sequence ID" value="NZ_CAJTBP010000001.1"/>
</dbReference>
<keyword evidence="3 15" id="KW-0547">Nucleotide-binding</keyword>
<evidence type="ECO:0000256" key="5">
    <source>
        <dbReference type="ARBA" id="ARBA00022801"/>
    </source>
</evidence>
<name>A0A542X9G8_9MICO</name>
<dbReference type="OrthoDB" id="5240387at2"/>
<dbReference type="InterPro" id="IPR000212">
    <property type="entry name" value="DNA_helicase_UvrD/REP"/>
</dbReference>
<evidence type="ECO:0000256" key="10">
    <source>
        <dbReference type="ARBA" id="ARBA00023204"/>
    </source>
</evidence>
<evidence type="ECO:0000256" key="2">
    <source>
        <dbReference type="ARBA" id="ARBA00022722"/>
    </source>
</evidence>
<evidence type="ECO:0000313" key="18">
    <source>
        <dbReference type="EMBL" id="TQL32386.1"/>
    </source>
</evidence>
<dbReference type="AlphaFoldDB" id="A0A542X9G8"/>
<dbReference type="GO" id="GO:0004527">
    <property type="term" value="F:exonuclease activity"/>
    <property type="evidence" value="ECO:0007669"/>
    <property type="project" value="UniProtKB-KW"/>
</dbReference>
<dbReference type="Gene3D" id="3.90.320.10">
    <property type="match status" value="1"/>
</dbReference>
<dbReference type="GO" id="GO:0005524">
    <property type="term" value="F:ATP binding"/>
    <property type="evidence" value="ECO:0007669"/>
    <property type="project" value="UniProtKB-UniRule"/>
</dbReference>
<comment type="similarity">
    <text evidence="1">Belongs to the helicase family. UvrD subfamily.</text>
</comment>
<dbReference type="InterPro" id="IPR013986">
    <property type="entry name" value="DExx_box_DNA_helicase_dom_sf"/>
</dbReference>
<dbReference type="Gene3D" id="1.10.10.160">
    <property type="match status" value="1"/>
</dbReference>